<protein>
    <recommendedName>
        <fullName evidence="1">Alpha-ribazole phosphatase</fullName>
        <ecNumber evidence="1">3.1.3.73</ecNumber>
    </recommendedName>
</protein>
<dbReference type="Proteomes" id="UP000316775">
    <property type="component" value="Unassembled WGS sequence"/>
</dbReference>
<evidence type="ECO:0000313" key="2">
    <source>
        <dbReference type="EMBL" id="GEC72974.1"/>
    </source>
</evidence>
<dbReference type="CDD" id="cd07067">
    <property type="entry name" value="HP_PGM_like"/>
    <property type="match status" value="1"/>
</dbReference>
<keyword evidence="3" id="KW-1185">Reference proteome</keyword>
<gene>
    <name evidence="2" type="primary">gpmA</name>
    <name evidence="2" type="ORF">FFL01_25130</name>
</gene>
<dbReference type="SMART" id="SM00855">
    <property type="entry name" value="PGAM"/>
    <property type="match status" value="1"/>
</dbReference>
<dbReference type="RefSeq" id="WP_073246887.1">
    <property type="nucleotide sequence ID" value="NZ_BJNP01000030.1"/>
</dbReference>
<dbReference type="NCBIfam" id="TIGR03162">
    <property type="entry name" value="ribazole_cobC"/>
    <property type="match status" value="1"/>
</dbReference>
<organism evidence="2 3">
    <name type="scientific">Flavobacterium flevense</name>
    <dbReference type="NCBI Taxonomy" id="983"/>
    <lineage>
        <taxon>Bacteria</taxon>
        <taxon>Pseudomonadati</taxon>
        <taxon>Bacteroidota</taxon>
        <taxon>Flavobacteriia</taxon>
        <taxon>Flavobacteriales</taxon>
        <taxon>Flavobacteriaceae</taxon>
        <taxon>Flavobacterium</taxon>
    </lineage>
</organism>
<dbReference type="PANTHER" id="PTHR48100">
    <property type="entry name" value="BROAD-SPECIFICITY PHOSPHATASE YOR283W-RELATED"/>
    <property type="match status" value="1"/>
</dbReference>
<dbReference type="AlphaFoldDB" id="A0A4Y4B241"/>
<dbReference type="STRING" id="983.SAMN05443543_11226"/>
<evidence type="ECO:0000313" key="3">
    <source>
        <dbReference type="Proteomes" id="UP000316775"/>
    </source>
</evidence>
<dbReference type="EMBL" id="BJNP01000030">
    <property type="protein sequence ID" value="GEC72974.1"/>
    <property type="molecule type" value="Genomic_DNA"/>
</dbReference>
<proteinExistence type="predicted"/>
<dbReference type="Pfam" id="PF00300">
    <property type="entry name" value="His_Phos_1"/>
    <property type="match status" value="1"/>
</dbReference>
<name>A0A4Y4B241_9FLAO</name>
<dbReference type="PANTHER" id="PTHR48100:SF59">
    <property type="entry name" value="ADENOSYLCOBALAMIN_ALPHA-RIBAZOLE PHOSPHATASE"/>
    <property type="match status" value="1"/>
</dbReference>
<dbReference type="GO" id="GO:0009236">
    <property type="term" value="P:cobalamin biosynthetic process"/>
    <property type="evidence" value="ECO:0007669"/>
    <property type="project" value="UniProtKB-UniRule"/>
</dbReference>
<dbReference type="InterPro" id="IPR017578">
    <property type="entry name" value="Ribazole_CobC"/>
</dbReference>
<dbReference type="GO" id="GO:0005737">
    <property type="term" value="C:cytoplasm"/>
    <property type="evidence" value="ECO:0007669"/>
    <property type="project" value="TreeGrafter"/>
</dbReference>
<dbReference type="GO" id="GO:0043755">
    <property type="term" value="F:alpha-ribazole phosphatase activity"/>
    <property type="evidence" value="ECO:0007669"/>
    <property type="project" value="UniProtKB-UniRule"/>
</dbReference>
<reference evidence="2 3" key="1">
    <citation type="submission" date="2019-06" db="EMBL/GenBank/DDBJ databases">
        <title>Whole genome shotgun sequence of Flavobacterium flevense NBRC 14960.</title>
        <authorList>
            <person name="Hosoyama A."/>
            <person name="Uohara A."/>
            <person name="Ohji S."/>
            <person name="Ichikawa N."/>
        </authorList>
    </citation>
    <scope>NUCLEOTIDE SEQUENCE [LARGE SCALE GENOMIC DNA]</scope>
    <source>
        <strain evidence="2 3">NBRC 14960</strain>
    </source>
</reference>
<accession>A0A4Y4B241</accession>
<dbReference type="InterPro" id="IPR013078">
    <property type="entry name" value="His_Pase_superF_clade-1"/>
</dbReference>
<sequence length="173" mass="19554">MEIYLVRHTETACEKGICYGQSDVELKTPFELQFDQIKQQIPADAIVYSSPLLRCTQLANYLSDAVSIDSRLMEMHFGDWELKNWNTIPEADYTPWMTDFVNVSVPNGESFVALHHRVTDFLATLTLEKKSKKIVLVTHAGVIRSILCTVSNLPLKDAFSNKVDFGAVIKITI</sequence>
<comment type="caution">
    <text evidence="2">The sequence shown here is derived from an EMBL/GenBank/DDBJ whole genome shotgun (WGS) entry which is preliminary data.</text>
</comment>
<dbReference type="OrthoDB" id="9782128at2"/>
<dbReference type="InterPro" id="IPR029033">
    <property type="entry name" value="His_PPase_superfam"/>
</dbReference>
<evidence type="ECO:0000256" key="1">
    <source>
        <dbReference type="NCBIfam" id="TIGR03162"/>
    </source>
</evidence>
<dbReference type="Gene3D" id="3.40.50.1240">
    <property type="entry name" value="Phosphoglycerate mutase-like"/>
    <property type="match status" value="1"/>
</dbReference>
<dbReference type="SUPFAM" id="SSF53254">
    <property type="entry name" value="Phosphoglycerate mutase-like"/>
    <property type="match status" value="1"/>
</dbReference>
<dbReference type="InterPro" id="IPR050275">
    <property type="entry name" value="PGM_Phosphatase"/>
</dbReference>
<dbReference type="EC" id="3.1.3.73" evidence="1"/>